<dbReference type="AlphaFoldDB" id="A0A915A8L4"/>
<feature type="domain" description="ShKT" evidence="5">
    <location>
        <begin position="517"/>
        <end position="551"/>
    </location>
</feature>
<evidence type="ECO:0000313" key="7">
    <source>
        <dbReference type="WBParaSite" id="PgR003_g060_t03"/>
    </source>
</evidence>
<evidence type="ECO:0000256" key="3">
    <source>
        <dbReference type="PROSITE-ProRule" id="PRU01005"/>
    </source>
</evidence>
<dbReference type="InterPro" id="IPR002227">
    <property type="entry name" value="Tyrosinase_Cu-bd"/>
</dbReference>
<organism evidence="6 7">
    <name type="scientific">Parascaris univalens</name>
    <name type="common">Nematode worm</name>
    <dbReference type="NCBI Taxonomy" id="6257"/>
    <lineage>
        <taxon>Eukaryota</taxon>
        <taxon>Metazoa</taxon>
        <taxon>Ecdysozoa</taxon>
        <taxon>Nematoda</taxon>
        <taxon>Chromadorea</taxon>
        <taxon>Rhabditida</taxon>
        <taxon>Spirurina</taxon>
        <taxon>Ascaridomorpha</taxon>
        <taxon>Ascaridoidea</taxon>
        <taxon>Ascarididae</taxon>
        <taxon>Parascaris</taxon>
    </lineage>
</organism>
<dbReference type="GO" id="GO:0046872">
    <property type="term" value="F:metal ion binding"/>
    <property type="evidence" value="ECO:0007669"/>
    <property type="project" value="UniProtKB-KW"/>
</dbReference>
<name>A0A915A8L4_PARUN</name>
<dbReference type="InterPro" id="IPR008922">
    <property type="entry name" value="Di-copper_centre_dom_sf"/>
</dbReference>
<dbReference type="GO" id="GO:0016491">
    <property type="term" value="F:oxidoreductase activity"/>
    <property type="evidence" value="ECO:0007669"/>
    <property type="project" value="InterPro"/>
</dbReference>
<dbReference type="Proteomes" id="UP000887569">
    <property type="component" value="Unplaced"/>
</dbReference>
<dbReference type="PRINTS" id="PR00092">
    <property type="entry name" value="TYROSINASE"/>
</dbReference>
<evidence type="ECO:0000313" key="6">
    <source>
        <dbReference type="Proteomes" id="UP000887569"/>
    </source>
</evidence>
<evidence type="ECO:0000256" key="4">
    <source>
        <dbReference type="SAM" id="Phobius"/>
    </source>
</evidence>
<keyword evidence="2" id="KW-0186">Copper</keyword>
<keyword evidence="4" id="KW-0812">Transmembrane</keyword>
<keyword evidence="6" id="KW-1185">Reference proteome</keyword>
<proteinExistence type="predicted"/>
<dbReference type="PROSITE" id="PS00497">
    <property type="entry name" value="TYROSINASE_1"/>
    <property type="match status" value="1"/>
</dbReference>
<dbReference type="PANTHER" id="PTHR11474">
    <property type="entry name" value="TYROSINASE FAMILY MEMBER"/>
    <property type="match status" value="1"/>
</dbReference>
<dbReference type="PANTHER" id="PTHR11474:SF126">
    <property type="entry name" value="TYROSINASE-LIKE PROTEIN TYR-1-RELATED"/>
    <property type="match status" value="1"/>
</dbReference>
<keyword evidence="1" id="KW-0479">Metal-binding</keyword>
<dbReference type="SUPFAM" id="SSF48056">
    <property type="entry name" value="Di-copper centre-containing domain"/>
    <property type="match status" value="1"/>
</dbReference>
<dbReference type="Pfam" id="PF01549">
    <property type="entry name" value="ShK"/>
    <property type="match status" value="2"/>
</dbReference>
<dbReference type="Gene3D" id="1.10.1280.10">
    <property type="entry name" value="Di-copper center containing domain from catechol oxidase"/>
    <property type="match status" value="1"/>
</dbReference>
<evidence type="ECO:0000256" key="2">
    <source>
        <dbReference type="ARBA" id="ARBA00023008"/>
    </source>
</evidence>
<dbReference type="Gene3D" id="1.10.10.1940">
    <property type="match status" value="1"/>
</dbReference>
<dbReference type="InterPro" id="IPR003582">
    <property type="entry name" value="ShKT_dom"/>
</dbReference>
<feature type="domain" description="ShKT" evidence="5">
    <location>
        <begin position="561"/>
        <end position="596"/>
    </location>
</feature>
<keyword evidence="4" id="KW-0472">Membrane</keyword>
<dbReference type="Pfam" id="PF00264">
    <property type="entry name" value="Tyrosinase"/>
    <property type="match status" value="1"/>
</dbReference>
<dbReference type="WBParaSite" id="PgR003_g060_t03">
    <property type="protein sequence ID" value="PgR003_g060_t03"/>
    <property type="gene ID" value="PgR003_g060"/>
</dbReference>
<dbReference type="PROSITE" id="PS00498">
    <property type="entry name" value="TYROSINASE_2"/>
    <property type="match status" value="1"/>
</dbReference>
<evidence type="ECO:0000259" key="5">
    <source>
        <dbReference type="PROSITE" id="PS51670"/>
    </source>
</evidence>
<protein>
    <submittedName>
        <fullName evidence="7">ShKT domain-containing protein</fullName>
    </submittedName>
</protein>
<dbReference type="PROSITE" id="PS51670">
    <property type="entry name" value="SHKT"/>
    <property type="match status" value="2"/>
</dbReference>
<feature type="disulfide bond" evidence="3">
    <location>
        <begin position="517"/>
        <end position="551"/>
    </location>
</feature>
<sequence length="641" mass="72906">GATVSVHMNVYRSVCFPLVLTLEALQPQLKNLMRIIMALIRWTAALWAVFLVAFAQEQFQRICDDAATAAEREVCIALQRNARLSRLSSQGDLNNDVRTSTVPEHLQPAPLVPGSRGQIAIHPYDCMTINCLCPYLRGRIGPKSECILEDGQLFTMAYRKEYRMLSEEERIRYHNAMTILKRSGEFDRMCVEHFNVGLGSGAHSGPGFLPWHREFLKRAEIALRLIDPMVSLPYWDTVMDNYLVDARDSIFFSPLFAGEVDQFGNVITGPYAFWTTMEGRNAIVRTMAQEGFLLSEAHIASVIEQTDVEYVLAYTAPLQGCPFPENANALEFVHAFVHLWIGGHMRDPPTSANDPIFYVFHTFIDLIWEMWRQSRQLRDERELNYPPDLPECADPQHFGYAQMRPYDLINRDGLSNLYTDQMYRYAPRPSCSFENPNCGSPYLFCDLRGLPHCVSKVKINGICAGFEGFDVCFGGICEMGRCVPHTAPSPFMAPVQLNAVGRKQVSEAEARHRFVSCFNRDPCCDRWAGRGECRSRMSYMQQFCAASCAFCIPSYNVSNECADRHISCRQWQIDGHCHGKSKLFMQENCRASCGICRTPKDDDCLRHSTPNSIGQTFKPHKLQRLKRSFDRRRKCSGCEAA</sequence>
<keyword evidence="3" id="KW-1015">Disulfide bond</keyword>
<evidence type="ECO:0000256" key="1">
    <source>
        <dbReference type="ARBA" id="ARBA00022723"/>
    </source>
</evidence>
<reference evidence="7" key="1">
    <citation type="submission" date="2022-11" db="UniProtKB">
        <authorList>
            <consortium name="WormBaseParasite"/>
        </authorList>
    </citation>
    <scope>IDENTIFICATION</scope>
</reference>
<feature type="transmembrane region" description="Helical" evidence="4">
    <location>
        <begin position="35"/>
        <end position="55"/>
    </location>
</feature>
<keyword evidence="4" id="KW-1133">Transmembrane helix</keyword>
<comment type="caution">
    <text evidence="3">Lacks conserved residue(s) required for the propagation of feature annotation.</text>
</comment>
<accession>A0A915A8L4</accession>
<dbReference type="InterPro" id="IPR050316">
    <property type="entry name" value="Tyrosinase/Hemocyanin"/>
</dbReference>
<dbReference type="SMART" id="SM00254">
    <property type="entry name" value="ShKT"/>
    <property type="match status" value="2"/>
</dbReference>